<reference evidence="3 4" key="1">
    <citation type="journal article" date="2018" name="Sci. Rep.">
        <title>Comparative genomics provides insights into the lifestyle and reveals functional heterogeneity of dark septate endophytic fungi.</title>
        <authorList>
            <person name="Knapp D.G."/>
            <person name="Nemeth J.B."/>
            <person name="Barry K."/>
            <person name="Hainaut M."/>
            <person name="Henrissat B."/>
            <person name="Johnson J."/>
            <person name="Kuo A."/>
            <person name="Lim J.H.P."/>
            <person name="Lipzen A."/>
            <person name="Nolan M."/>
            <person name="Ohm R.A."/>
            <person name="Tamas L."/>
            <person name="Grigoriev I.V."/>
            <person name="Spatafora J.W."/>
            <person name="Nagy L.G."/>
            <person name="Kovacs G.M."/>
        </authorList>
    </citation>
    <scope>NUCLEOTIDE SEQUENCE [LARGE SCALE GENOMIC DNA]</scope>
    <source>
        <strain evidence="3 4">DSE2036</strain>
    </source>
</reference>
<feature type="chain" id="PRO_5015923806" evidence="1">
    <location>
        <begin position="24"/>
        <end position="618"/>
    </location>
</feature>
<proteinExistence type="predicted"/>
<dbReference type="Gene3D" id="3.60.10.10">
    <property type="entry name" value="Endonuclease/exonuclease/phosphatase"/>
    <property type="match status" value="1"/>
</dbReference>
<dbReference type="AlphaFoldDB" id="A0A2V1DNX0"/>
<evidence type="ECO:0000313" key="4">
    <source>
        <dbReference type="Proteomes" id="UP000244855"/>
    </source>
</evidence>
<feature type="signal peptide" evidence="1">
    <location>
        <begin position="1"/>
        <end position="23"/>
    </location>
</feature>
<gene>
    <name evidence="3" type="ORF">DM02DRAFT_437089</name>
</gene>
<keyword evidence="3" id="KW-0255">Endonuclease</keyword>
<keyword evidence="3" id="KW-0269">Exonuclease</keyword>
<dbReference type="OrthoDB" id="47488at2759"/>
<evidence type="ECO:0000256" key="1">
    <source>
        <dbReference type="SAM" id="SignalP"/>
    </source>
</evidence>
<name>A0A2V1DNX0_9PLEO</name>
<evidence type="ECO:0000313" key="3">
    <source>
        <dbReference type="EMBL" id="PVH99313.1"/>
    </source>
</evidence>
<feature type="domain" description="Endonuclease/exonuclease/phosphatase" evidence="2">
    <location>
        <begin position="326"/>
        <end position="607"/>
    </location>
</feature>
<keyword evidence="1" id="KW-0732">Signal</keyword>
<dbReference type="Proteomes" id="UP000244855">
    <property type="component" value="Unassembled WGS sequence"/>
</dbReference>
<keyword evidence="3" id="KW-0540">Nuclease</keyword>
<dbReference type="Pfam" id="PF03372">
    <property type="entry name" value="Exo_endo_phos"/>
    <property type="match status" value="1"/>
</dbReference>
<dbReference type="InterPro" id="IPR005135">
    <property type="entry name" value="Endo/exonuclease/phosphatase"/>
</dbReference>
<protein>
    <submittedName>
        <fullName evidence="3">Endonuclease/exonuclease/phosphatase family protein-like protein</fullName>
    </submittedName>
</protein>
<keyword evidence="4" id="KW-1185">Reference proteome</keyword>
<keyword evidence="3" id="KW-0378">Hydrolase</keyword>
<dbReference type="GO" id="GO:0004527">
    <property type="term" value="F:exonuclease activity"/>
    <property type="evidence" value="ECO:0007669"/>
    <property type="project" value="UniProtKB-KW"/>
</dbReference>
<dbReference type="PANTHER" id="PTHR42834">
    <property type="entry name" value="ENDONUCLEASE/EXONUCLEASE/PHOSPHATASE FAMILY PROTEIN (AFU_ORTHOLOGUE AFUA_3G09210)"/>
    <property type="match status" value="1"/>
</dbReference>
<dbReference type="PANTHER" id="PTHR42834:SF1">
    <property type="entry name" value="ENDONUCLEASE_EXONUCLEASE_PHOSPHATASE FAMILY PROTEIN (AFU_ORTHOLOGUE AFUA_3G09210)"/>
    <property type="match status" value="1"/>
</dbReference>
<dbReference type="SUPFAM" id="SSF56219">
    <property type="entry name" value="DNase I-like"/>
    <property type="match status" value="1"/>
</dbReference>
<dbReference type="STRING" id="97972.A0A2V1DNX0"/>
<sequence length="618" mass="65726">MSSSPLSLVRFAGLAAAAAVASAETIAQINGDKYLSPYAGKTVSNVSGIITAKGPDGLWLRSSQERKRSDVNSESIYVYGRSFTSNLTVGDAIVISGKVEEYRSSKDYVYLTEISSPVLQSKGSSGNKVEPLVIGKDTLEPPKEQFSSLDGGDVFAVPNNVSQISVANPTLDPTTYGMDFWESLSGELVTVKMPMAISKPNNFGDTWVYGDWNVTGKNERNGLTITAKDANPETIIIGSPLDGTKNPTTIKLGDELEEITGVVTYAFGFYRILPTTAITVKSSQEAAVPSPTKLESDGTCSGLTFGAYNVENLWAQSAHLPTIASHIVEYLNSPDFMFLQEVQDDNGATNDAVVSANLTLSTLTAAISAAGGPNYTFVDIAPSSNQDGGAPGGNIRTAYLYKPSLLRLAKGNPGGSLDANEVLPGPTLKFNPGRIDPDNAAWTASRKPLVAQWEVIGANGTGAHPFFTVNVHFGSKGGSSSIQGDARPPVNGGVDDRQAQAELTADFVKSILTHSPTSRIITAGDFNEFAFVSPMSTYTTLSSLHDLDAVANIPTQERYTYLFDMNSQQLDHMYVSEAVATAAGGKAEYEHVHVNTWADKEGEVSDHDPSVARLDVCS</sequence>
<dbReference type="EMBL" id="KZ805395">
    <property type="protein sequence ID" value="PVH99313.1"/>
    <property type="molecule type" value="Genomic_DNA"/>
</dbReference>
<evidence type="ECO:0000259" key="2">
    <source>
        <dbReference type="Pfam" id="PF03372"/>
    </source>
</evidence>
<organism evidence="3 4">
    <name type="scientific">Periconia macrospinosa</name>
    <dbReference type="NCBI Taxonomy" id="97972"/>
    <lineage>
        <taxon>Eukaryota</taxon>
        <taxon>Fungi</taxon>
        <taxon>Dikarya</taxon>
        <taxon>Ascomycota</taxon>
        <taxon>Pezizomycotina</taxon>
        <taxon>Dothideomycetes</taxon>
        <taxon>Pleosporomycetidae</taxon>
        <taxon>Pleosporales</taxon>
        <taxon>Massarineae</taxon>
        <taxon>Periconiaceae</taxon>
        <taxon>Periconia</taxon>
    </lineage>
</organism>
<dbReference type="InterPro" id="IPR036691">
    <property type="entry name" value="Endo/exonu/phosph_ase_sf"/>
</dbReference>
<dbReference type="GO" id="GO:0004519">
    <property type="term" value="F:endonuclease activity"/>
    <property type="evidence" value="ECO:0007669"/>
    <property type="project" value="UniProtKB-KW"/>
</dbReference>
<accession>A0A2V1DNX0</accession>